<sequence length="856" mass="88032">MVESLLMCSTIESRILVSWEGCDKQIAQRLRRHRAIEAINSYERDISMLNAFHQTQGYRDCAIYQGKAFRLAAFSTTSRNVYGTQWNTSYLAMSDLPGHASALHIAICGAINDLSSVPDAKDLHNVCNSDSEVVTLSTITLTPILVLQAVLEDTVILPGCNLVLTVTNAPTFVSTVLYCTSTSTSTSTVSYITPTFSPTLENGTIAGSSAHVDFPSSTAVYDAPPTPSSSMFAEMVTSSISASRGLASTSSGANEVTTGATTAPSVFGTVPSSDSPVDATSHDSAAVVSTVTQSSFTGSTPLSTTTGATEPTAVTTSTLPSLQSTPSQTMANTSASNSTAVPSTANDVTSSSLSDGSDVSPPLTSDPGTAAAEASLSLSQYSSSMTMRSSPSDLFIILSSNAVSPSAVTASAPTTSSVTTLAYETSLQSTVRSPSSNIADGTISSASSFSQILIPSESLLATTSTVRLPSLPSTTVPSPAGLQASSTMSSEDLLTLSITSGTGAGQFGSSQPLPTDTDSVSSLTGSTVVAIDSLASSTTSSSSLINTPVPKYVASAYQYRNTTGTVNCVEQSFYDQTVNNQFLVLCHSTLSGPILGSFDVTGTTDCQNSCLAFVSANGTHCAAATYTGNGLQSSGGGKCDLLSDFDSPVQLGTVSKPLALIRVTEPFAKSSFEVLTSDSGASIASSNSATSSGLLSSILFATTDMTATLQPSLTMPSSVSSANASTTGLLPAVTSYNGVFFQPLEFFEAIYCPDYDGQAIGRGAGIYNISCSATATATNLTSSKPITHFAFRDCINECNLAHIAVPFSCAGINFDLNAPSDNCVLLSSISSIERTPGSSKRVATFIVGYFTPGTSV</sequence>
<evidence type="ECO:0000313" key="2">
    <source>
        <dbReference type="EMBL" id="QIW96515.1"/>
    </source>
</evidence>
<proteinExistence type="predicted"/>
<dbReference type="OrthoDB" id="3563678at2759"/>
<feature type="compositionally biased region" description="Low complexity" evidence="1">
    <location>
        <begin position="287"/>
        <end position="329"/>
    </location>
</feature>
<organism evidence="2 3">
    <name type="scientific">Peltaster fructicola</name>
    <dbReference type="NCBI Taxonomy" id="286661"/>
    <lineage>
        <taxon>Eukaryota</taxon>
        <taxon>Fungi</taxon>
        <taxon>Dikarya</taxon>
        <taxon>Ascomycota</taxon>
        <taxon>Pezizomycotina</taxon>
        <taxon>Dothideomycetes</taxon>
        <taxon>Dothideomycetes incertae sedis</taxon>
        <taxon>Peltaster</taxon>
    </lineage>
</organism>
<keyword evidence="3" id="KW-1185">Reference proteome</keyword>
<protein>
    <submittedName>
        <fullName evidence="2">Uncharacterized protein</fullName>
    </submittedName>
</protein>
<feature type="compositionally biased region" description="Low complexity" evidence="1">
    <location>
        <begin position="350"/>
        <end position="363"/>
    </location>
</feature>
<feature type="compositionally biased region" description="Polar residues" evidence="1">
    <location>
        <begin position="330"/>
        <end position="349"/>
    </location>
</feature>
<evidence type="ECO:0000256" key="1">
    <source>
        <dbReference type="SAM" id="MobiDB-lite"/>
    </source>
</evidence>
<dbReference type="AlphaFoldDB" id="A0A6H0XPA5"/>
<reference evidence="2 3" key="1">
    <citation type="journal article" date="2016" name="Sci. Rep.">
        <title>Peltaster fructicola genome reveals evolution from an invasive phytopathogen to an ectophytic parasite.</title>
        <authorList>
            <person name="Xu C."/>
            <person name="Chen H."/>
            <person name="Gleason M.L."/>
            <person name="Xu J.R."/>
            <person name="Liu H."/>
            <person name="Zhang R."/>
            <person name="Sun G."/>
        </authorList>
    </citation>
    <scope>NUCLEOTIDE SEQUENCE [LARGE SCALE GENOMIC DNA]</scope>
    <source>
        <strain evidence="2 3">LNHT1506</strain>
    </source>
</reference>
<name>A0A6H0XPA5_9PEZI</name>
<dbReference type="EMBL" id="CP051139">
    <property type="protein sequence ID" value="QIW96515.1"/>
    <property type="molecule type" value="Genomic_DNA"/>
</dbReference>
<feature type="region of interest" description="Disordered" evidence="1">
    <location>
        <begin position="246"/>
        <end position="370"/>
    </location>
</feature>
<gene>
    <name evidence="2" type="ORF">AMS68_002033</name>
</gene>
<dbReference type="Proteomes" id="UP000503462">
    <property type="component" value="Chromosome 1"/>
</dbReference>
<feature type="compositionally biased region" description="Polar residues" evidence="1">
    <location>
        <begin position="246"/>
        <end position="275"/>
    </location>
</feature>
<evidence type="ECO:0000313" key="3">
    <source>
        <dbReference type="Proteomes" id="UP000503462"/>
    </source>
</evidence>
<accession>A0A6H0XPA5</accession>